<dbReference type="GO" id="GO:0003968">
    <property type="term" value="F:RNA-directed RNA polymerase activity"/>
    <property type="evidence" value="ECO:0007669"/>
    <property type="project" value="UniProtKB-KW"/>
</dbReference>
<keyword evidence="3" id="KW-0548">Nucleotidyltransferase</keyword>
<name>A0AAT9JA15_9VIRU</name>
<dbReference type="EMBL" id="BK067128">
    <property type="protein sequence ID" value="DBA56657.1"/>
    <property type="molecule type" value="Genomic_RNA"/>
</dbReference>
<evidence type="ECO:0000256" key="2">
    <source>
        <dbReference type="ARBA" id="ARBA00022679"/>
    </source>
</evidence>
<sequence>MRKGLANILVNRPCKHFYRIEDFINGVIDSLWCAEELVFLLKSSDQKCLIKLLRKIFSVGTFNLNRLVKDWKEWGNHLFLTKTKTVTIGELTPPRYNNIFQSYLNRLEYIRDMIEREEPSFLELQHLSHLMSSRQHPYMGKETEQRSVDQFKSVLTGDFRPTQETIVLLSLAARRIGGLCRAIRNKPINASDAHFSVTSSGEYDYTISKGAQAAAVMDDYRRFYSEVPEVDEEISSPFGTVVYKAGLQKWRTVFRKEPYPEGEFLEKLFEGYPKESYGRFSGLDKVTGKQILFMAWCRLTPNPINTRAEVVPEMGDKARMITITPYWVGVLQAPLSHILVSAMKYHPSVFSSFHRQDQAWEAAKALAKLKHQFGQYPMLSSDLKDATNAQQFDLTRSMLKAFMEGYGLIHNPAYTDAVLGTIGPRFIEFRDSTSVVSTMGIMMGEPITKPSLTLLNLAIEELAFLTHTNRLDLLGSQDPAPYRDWRFLHIGGDDHLAMGPPPYLDLITEYHRKAGSHISPGQHGYSSIAVRYTERVLDIRNLIYREPINHLDYSRSTIVDSVKVRLLERGQSTMIKKDNKNVAIGKSAQIAGCIRWLPRDNRFWNTSKKTSIRDLFINRMGALLPSRAIHPRCFHQILLPKVLGGYDLGLPHEIYPAYLCSTEPIKWLLNKAFMGLDVKNELGYLTRLNSNQSVRGVEGLQQLRTTIVDQLREYPQMVGAISWKELLEKFPPDNDNPRHTEARASDAGWMSFKGFAEYSTRSSLFQELLMGDKSLRMFNTSAYVHTFNRIWTKLEEEGLASFGAEPLCESDFRNILKTLDTDMWFDASQPTSADVGFWDGNPETETYDFVDVPYKELYEMNLPHLQVGLRFLGLNS</sequence>
<reference evidence="4" key="1">
    <citation type="journal article" date="2024" name="Microb. Genom.">
        <title>The hidden RNA viruses in Blattodea (cockroach and termite).</title>
        <authorList>
            <person name="Fan J."/>
            <person name="Jiang S."/>
            <person name="Li W."/>
            <person name="Li J."/>
            <person name="Pang R."/>
            <person name="Wu H."/>
        </authorList>
    </citation>
    <scope>NUCLEOTIDE SEQUENCE</scope>
    <source>
        <strain evidence="4">FR2014</strain>
    </source>
</reference>
<proteinExistence type="predicted"/>
<evidence type="ECO:0000256" key="3">
    <source>
        <dbReference type="ARBA" id="ARBA00022695"/>
    </source>
</evidence>
<accession>A0AAT9JA15</accession>
<dbReference type="SUPFAM" id="SSF56672">
    <property type="entry name" value="DNA/RNA polymerases"/>
    <property type="match status" value="1"/>
</dbReference>
<keyword evidence="2" id="KW-0808">Transferase</keyword>
<evidence type="ECO:0000256" key="1">
    <source>
        <dbReference type="ARBA" id="ARBA00022484"/>
    </source>
</evidence>
<dbReference type="InterPro" id="IPR043502">
    <property type="entry name" value="DNA/RNA_pol_sf"/>
</dbReference>
<evidence type="ECO:0000313" key="4">
    <source>
        <dbReference type="EMBL" id="DBA56657.1"/>
    </source>
</evidence>
<organism evidence="4">
    <name type="scientific">Reticulitermes grassei narna-like virus 1</name>
    <dbReference type="NCBI Taxonomy" id="3133488"/>
    <lineage>
        <taxon>Viruses</taxon>
        <taxon>Riboviria</taxon>
        <taxon>Orthornavirae</taxon>
        <taxon>Lenarviricota</taxon>
        <taxon>Amabiliviricetes</taxon>
        <taxon>Wolframvirales</taxon>
        <taxon>Narnaviridae</taxon>
    </lineage>
</organism>
<keyword evidence="1 4" id="KW-0696">RNA-directed RNA polymerase</keyword>
<protein>
    <submittedName>
        <fullName evidence="4">RNA-dependent RNA polymerase</fullName>
    </submittedName>
</protein>